<comment type="caution">
    <text evidence="3">The sequence shown here is derived from an EMBL/GenBank/DDBJ whole genome shotgun (WGS) entry which is preliminary data.</text>
</comment>
<feature type="signal peptide" evidence="2">
    <location>
        <begin position="1"/>
        <end position="17"/>
    </location>
</feature>
<sequence>MQSSLVILVSILAIGAAQMTFSDGWEKRQPSRPYAHHYAHQKVARSGGHSFHEADAAAATEAEHAENVREEAAKASPMTPITNCMEEYMAGVREMHAAMMELYSRFQTCENAMANPLLPKTHEKTSSALF</sequence>
<gene>
    <name evidence="3" type="ORF">PENTCL1PPCAC_4275</name>
</gene>
<reference evidence="3" key="1">
    <citation type="submission" date="2023-10" db="EMBL/GenBank/DDBJ databases">
        <title>Genome assembly of Pristionchus species.</title>
        <authorList>
            <person name="Yoshida K."/>
            <person name="Sommer R.J."/>
        </authorList>
    </citation>
    <scope>NUCLEOTIDE SEQUENCE</scope>
    <source>
        <strain evidence="3">RS0144</strain>
    </source>
</reference>
<evidence type="ECO:0000313" key="4">
    <source>
        <dbReference type="Proteomes" id="UP001432027"/>
    </source>
</evidence>
<organism evidence="3 4">
    <name type="scientific">Pristionchus entomophagus</name>
    <dbReference type="NCBI Taxonomy" id="358040"/>
    <lineage>
        <taxon>Eukaryota</taxon>
        <taxon>Metazoa</taxon>
        <taxon>Ecdysozoa</taxon>
        <taxon>Nematoda</taxon>
        <taxon>Chromadorea</taxon>
        <taxon>Rhabditida</taxon>
        <taxon>Rhabditina</taxon>
        <taxon>Diplogasteromorpha</taxon>
        <taxon>Diplogasteroidea</taxon>
        <taxon>Neodiplogasteridae</taxon>
        <taxon>Pristionchus</taxon>
    </lineage>
</organism>
<name>A0AAV5SGX9_9BILA</name>
<proteinExistence type="predicted"/>
<protein>
    <submittedName>
        <fullName evidence="3">Uncharacterized protein</fullName>
    </submittedName>
</protein>
<feature type="compositionally biased region" description="Basic and acidic residues" evidence="1">
    <location>
        <begin position="57"/>
        <end position="73"/>
    </location>
</feature>
<feature type="chain" id="PRO_5043484419" evidence="2">
    <location>
        <begin position="18"/>
        <end position="130"/>
    </location>
</feature>
<keyword evidence="4" id="KW-1185">Reference proteome</keyword>
<dbReference type="AlphaFoldDB" id="A0AAV5SGX9"/>
<dbReference type="Proteomes" id="UP001432027">
    <property type="component" value="Unassembled WGS sequence"/>
</dbReference>
<feature type="region of interest" description="Disordered" evidence="1">
    <location>
        <begin position="57"/>
        <end position="76"/>
    </location>
</feature>
<keyword evidence="2" id="KW-0732">Signal</keyword>
<dbReference type="EMBL" id="BTSX01000001">
    <property type="protein sequence ID" value="GMS82100.1"/>
    <property type="molecule type" value="Genomic_DNA"/>
</dbReference>
<evidence type="ECO:0000256" key="1">
    <source>
        <dbReference type="SAM" id="MobiDB-lite"/>
    </source>
</evidence>
<accession>A0AAV5SGX9</accession>
<evidence type="ECO:0000256" key="2">
    <source>
        <dbReference type="SAM" id="SignalP"/>
    </source>
</evidence>
<evidence type="ECO:0000313" key="3">
    <source>
        <dbReference type="EMBL" id="GMS82100.1"/>
    </source>
</evidence>